<dbReference type="GO" id="GO:0004888">
    <property type="term" value="F:transmembrane signaling receptor activity"/>
    <property type="evidence" value="ECO:0007669"/>
    <property type="project" value="TreeGrafter"/>
</dbReference>
<keyword evidence="6" id="KW-1185">Reference proteome</keyword>
<dbReference type="PANTHER" id="PTHR10570">
    <property type="entry name" value="T-CELL SURFACE GLYCOPROTEIN CD3 GAMMA CHAIN / DELTA CHAIN"/>
    <property type="match status" value="1"/>
</dbReference>
<feature type="region of interest" description="Disordered" evidence="2">
    <location>
        <begin position="42"/>
        <end position="64"/>
    </location>
</feature>
<dbReference type="Gene3D" id="1.10.287.770">
    <property type="entry name" value="YojJ-like"/>
    <property type="match status" value="1"/>
</dbReference>
<gene>
    <name evidence="5" type="ORF">scyTo_0020003</name>
</gene>
<dbReference type="Gene3D" id="2.60.40.10">
    <property type="entry name" value="Immunoglobulins"/>
    <property type="match status" value="1"/>
</dbReference>
<dbReference type="Pfam" id="PF16680">
    <property type="entry name" value="Ig_4"/>
    <property type="match status" value="1"/>
</dbReference>
<feature type="non-terminal residue" evidence="5">
    <location>
        <position position="1"/>
    </location>
</feature>
<dbReference type="InterPro" id="IPR013783">
    <property type="entry name" value="Ig-like_fold"/>
</dbReference>
<dbReference type="GO" id="GO:0009897">
    <property type="term" value="C:external side of plasma membrane"/>
    <property type="evidence" value="ECO:0007669"/>
    <property type="project" value="TreeGrafter"/>
</dbReference>
<evidence type="ECO:0000313" key="6">
    <source>
        <dbReference type="Proteomes" id="UP000288216"/>
    </source>
</evidence>
<comment type="caution">
    <text evidence="5">The sequence shown here is derived from an EMBL/GenBank/DDBJ whole genome shotgun (WGS) entry which is preliminary data.</text>
</comment>
<keyword evidence="3" id="KW-1133">Transmembrane helix</keyword>
<accession>A0A401PWL7</accession>
<organism evidence="5 6">
    <name type="scientific">Scyliorhinus torazame</name>
    <name type="common">Cloudy catshark</name>
    <name type="synonym">Catulus torazame</name>
    <dbReference type="NCBI Taxonomy" id="75743"/>
    <lineage>
        <taxon>Eukaryota</taxon>
        <taxon>Metazoa</taxon>
        <taxon>Chordata</taxon>
        <taxon>Craniata</taxon>
        <taxon>Vertebrata</taxon>
        <taxon>Chondrichthyes</taxon>
        <taxon>Elasmobranchii</taxon>
        <taxon>Galeomorphii</taxon>
        <taxon>Galeoidea</taxon>
        <taxon>Carcharhiniformes</taxon>
        <taxon>Scyliorhinidae</taxon>
        <taxon>Scyliorhinus</taxon>
    </lineage>
</organism>
<feature type="domain" description="CD3 gamma/delta subunit Ig-like" evidence="4">
    <location>
        <begin position="100"/>
        <end position="163"/>
    </location>
</feature>
<dbReference type="PANTHER" id="PTHR10570:SF8">
    <property type="entry name" value="T-CELL SURFACE GLYCOPROTEIN CD3 GAMMA CHAIN"/>
    <property type="match status" value="1"/>
</dbReference>
<dbReference type="GO" id="GO:0007166">
    <property type="term" value="P:cell surface receptor signaling pathway"/>
    <property type="evidence" value="ECO:0007669"/>
    <property type="project" value="TreeGrafter"/>
</dbReference>
<keyword evidence="3" id="KW-0812">Transmembrane</keyword>
<dbReference type="AlphaFoldDB" id="A0A401PWL7"/>
<dbReference type="InterPro" id="IPR015484">
    <property type="entry name" value="CD3_esu/gsu/dsu"/>
</dbReference>
<dbReference type="STRING" id="75743.A0A401PWL7"/>
<evidence type="ECO:0000256" key="1">
    <source>
        <dbReference type="ARBA" id="ARBA00023319"/>
    </source>
</evidence>
<keyword evidence="3" id="KW-0472">Membrane</keyword>
<feature type="compositionally biased region" description="Basic and acidic residues" evidence="2">
    <location>
        <begin position="42"/>
        <end position="55"/>
    </location>
</feature>
<sequence length="236" mass="26469">REREREWLIELLSDGTTSETAENHSNHFFLFLYLGGNHQRADCHQRKIPDPKNEKSLSPPSSSPVPRTLLLKILHHLSVKATFWGVSQGYLVIKKEANGIILECPHIKEWEKDGVTYEKLMANGNVKLAKLSDSDTGEYSCIDGPERSSVSVFIKLCRNCVELDPSTISGIVVGDIIATVFIALAIYCVTTSNKDKASQVPEKQDLVPHDHNDVYQHLGNRRGSCEYSQLSPRLKI</sequence>
<keyword evidence="1" id="KW-0393">Immunoglobulin domain</keyword>
<evidence type="ECO:0000259" key="4">
    <source>
        <dbReference type="Pfam" id="PF16680"/>
    </source>
</evidence>
<evidence type="ECO:0000256" key="3">
    <source>
        <dbReference type="SAM" id="Phobius"/>
    </source>
</evidence>
<feature type="transmembrane region" description="Helical" evidence="3">
    <location>
        <begin position="168"/>
        <end position="189"/>
    </location>
</feature>
<evidence type="ECO:0000256" key="2">
    <source>
        <dbReference type="SAM" id="MobiDB-lite"/>
    </source>
</evidence>
<dbReference type="EMBL" id="BFAA01015527">
    <property type="protein sequence ID" value="GCB77519.1"/>
    <property type="molecule type" value="Genomic_DNA"/>
</dbReference>
<name>A0A401PWL7_SCYTO</name>
<dbReference type="OrthoDB" id="8941324at2759"/>
<dbReference type="GO" id="GO:0045059">
    <property type="term" value="P:positive thymic T cell selection"/>
    <property type="evidence" value="ECO:0007669"/>
    <property type="project" value="TreeGrafter"/>
</dbReference>
<reference evidence="5 6" key="1">
    <citation type="journal article" date="2018" name="Nat. Ecol. Evol.">
        <title>Shark genomes provide insights into elasmobranch evolution and the origin of vertebrates.</title>
        <authorList>
            <person name="Hara Y"/>
            <person name="Yamaguchi K"/>
            <person name="Onimaru K"/>
            <person name="Kadota M"/>
            <person name="Koyanagi M"/>
            <person name="Keeley SD"/>
            <person name="Tatsumi K"/>
            <person name="Tanaka K"/>
            <person name="Motone F"/>
            <person name="Kageyama Y"/>
            <person name="Nozu R"/>
            <person name="Adachi N"/>
            <person name="Nishimura O"/>
            <person name="Nakagawa R"/>
            <person name="Tanegashima C"/>
            <person name="Kiyatake I"/>
            <person name="Matsumoto R"/>
            <person name="Murakumo K"/>
            <person name="Nishida K"/>
            <person name="Terakita A"/>
            <person name="Kuratani S"/>
            <person name="Sato K"/>
            <person name="Hyodo S Kuraku.S."/>
        </authorList>
    </citation>
    <scope>NUCLEOTIDE SEQUENCE [LARGE SCALE GENOMIC DNA]</scope>
</reference>
<dbReference type="GO" id="GO:0042105">
    <property type="term" value="C:alpha-beta T cell receptor complex"/>
    <property type="evidence" value="ECO:0007669"/>
    <property type="project" value="TreeGrafter"/>
</dbReference>
<dbReference type="Proteomes" id="UP000288216">
    <property type="component" value="Unassembled WGS sequence"/>
</dbReference>
<protein>
    <recommendedName>
        <fullName evidence="4">CD3 gamma/delta subunit Ig-like domain-containing protein</fullName>
    </recommendedName>
</protein>
<proteinExistence type="predicted"/>
<dbReference type="InterPro" id="IPR032052">
    <property type="entry name" value="Ig_4"/>
</dbReference>
<evidence type="ECO:0000313" key="5">
    <source>
        <dbReference type="EMBL" id="GCB77519.1"/>
    </source>
</evidence>